<name>A0AAE9VNJ8_9GAMM</name>
<accession>A0AAE9VNJ8</accession>
<dbReference type="EMBL" id="CP114976">
    <property type="protein sequence ID" value="WBE24997.1"/>
    <property type="molecule type" value="Genomic_DNA"/>
</dbReference>
<dbReference type="AlphaFoldDB" id="A0AAE9VNJ8"/>
<dbReference type="RefSeq" id="WP_269817940.1">
    <property type="nucleotide sequence ID" value="NZ_CP114976.1"/>
</dbReference>
<keyword evidence="2" id="KW-1185">Reference proteome</keyword>
<evidence type="ECO:0000313" key="1">
    <source>
        <dbReference type="EMBL" id="WBE24997.1"/>
    </source>
</evidence>
<organism evidence="1 2">
    <name type="scientific">Denitrificimonas caeni</name>
    <dbReference type="NCBI Taxonomy" id="521720"/>
    <lineage>
        <taxon>Bacteria</taxon>
        <taxon>Pseudomonadati</taxon>
        <taxon>Pseudomonadota</taxon>
        <taxon>Gammaproteobacteria</taxon>
        <taxon>Pseudomonadales</taxon>
        <taxon>Pseudomonadaceae</taxon>
        <taxon>Denitrificimonas</taxon>
    </lineage>
</organism>
<gene>
    <name evidence="1" type="ORF">O6P33_11635</name>
</gene>
<protein>
    <submittedName>
        <fullName evidence="1">Uncharacterized protein</fullName>
    </submittedName>
</protein>
<proteinExistence type="predicted"/>
<evidence type="ECO:0000313" key="2">
    <source>
        <dbReference type="Proteomes" id="UP001212189"/>
    </source>
</evidence>
<dbReference type="Proteomes" id="UP001212189">
    <property type="component" value="Chromosome"/>
</dbReference>
<dbReference type="KEGG" id="dce:O6P33_11635"/>
<sequence length="58" mass="6602">MYILHDCSSGLDKSDESLALSYFSLLHFELVLAQIAKQIYWSVEINEPYCGLEQFADG</sequence>
<reference evidence="1 2" key="1">
    <citation type="submission" date="2022-12" db="EMBL/GenBank/DDBJ databases">
        <title>Coexistence and Characterization of a Novel Tigecycline Resistance gene tet(X) variant and blaNDM-1 in a Pseudomonas caeni Isolate of Chicken Origin.</title>
        <authorList>
            <person name="Lu X."/>
            <person name="Zhang L."/>
            <person name="Li R."/>
            <person name="Wang Z."/>
        </authorList>
    </citation>
    <scope>NUCLEOTIDE SEQUENCE [LARGE SCALE GENOMIC DNA]</scope>
    <source>
        <strain evidence="1 2">CE14</strain>
    </source>
</reference>